<dbReference type="SUPFAM" id="SSF52317">
    <property type="entry name" value="Class I glutamine amidotransferase-like"/>
    <property type="match status" value="1"/>
</dbReference>
<keyword evidence="2" id="KW-0315">Glutamine amidotransferase</keyword>
<dbReference type="GO" id="GO:0005829">
    <property type="term" value="C:cytosol"/>
    <property type="evidence" value="ECO:0007669"/>
    <property type="project" value="TreeGrafter"/>
</dbReference>
<dbReference type="PANTHER" id="PTHR42695:SF5">
    <property type="entry name" value="GLUTAMINE AMIDOTRANSFERASE YLR126C-RELATED"/>
    <property type="match status" value="1"/>
</dbReference>
<dbReference type="Proteomes" id="UP000001989">
    <property type="component" value="Chromosome"/>
</dbReference>
<proteinExistence type="predicted"/>
<dbReference type="InterPro" id="IPR017926">
    <property type="entry name" value="GATASE"/>
</dbReference>
<dbReference type="Gene3D" id="3.40.50.880">
    <property type="match status" value="1"/>
</dbReference>
<reference evidence="2 3" key="1">
    <citation type="journal article" date="2010" name="J. Bacteriol.">
        <title>Genome sequence of the dioxin-mineralizing bacterium Sphingomonas wittichii RW1.</title>
        <authorList>
            <person name="Miller T.R."/>
            <person name="Delcher A.L."/>
            <person name="Salzberg S.L."/>
            <person name="Saunders E."/>
            <person name="Detter J.C."/>
            <person name="Halden R.U."/>
        </authorList>
    </citation>
    <scope>NUCLEOTIDE SEQUENCE [LARGE SCALE GENOMIC DNA]</scope>
    <source>
        <strain evidence="3">DSM 6014 / CCUG 31198 / JCM 15750 / NBRC 105917 / EY 4224 / RW1</strain>
    </source>
</reference>
<dbReference type="PANTHER" id="PTHR42695">
    <property type="entry name" value="GLUTAMINE AMIDOTRANSFERASE YLR126C-RELATED"/>
    <property type="match status" value="1"/>
</dbReference>
<sequence>MPSPRAAIFQNHVESGADLIGDFLAERGWACATYAPDQLAGLDRPPAADLSIFLGSAYSAYQTDVPWIAEQRRLARSLLRDDRPLLGICFGAQLLAGELGGTVEPMPAACEGWMTNDRCAGEAWAGPWLRWHGDRLTVPATAEVLASDAGVTQAFRRGRTVGVQFHPEMSGDGLRRWMRHPAYRTGPKADLLARLAVHADDHAAAIRARAFGLFSLILAMILEDGPSSTIRNPRCPT</sequence>
<dbReference type="InterPro" id="IPR044992">
    <property type="entry name" value="ChyE-like"/>
</dbReference>
<protein>
    <submittedName>
        <fullName evidence="2">Glutamine amidotransferase class-I</fullName>
    </submittedName>
</protein>
<dbReference type="CDD" id="cd01741">
    <property type="entry name" value="GATase1_1"/>
    <property type="match status" value="1"/>
</dbReference>
<dbReference type="PROSITE" id="PS51273">
    <property type="entry name" value="GATASE_TYPE_1"/>
    <property type="match status" value="1"/>
</dbReference>
<feature type="domain" description="Glutamine amidotransferase" evidence="1">
    <location>
        <begin position="71"/>
        <end position="170"/>
    </location>
</feature>
<organism evidence="2 3">
    <name type="scientific">Rhizorhabdus wittichii (strain DSM 6014 / CCUG 31198 / JCM 15750 / NBRC 105917 / EY 4224 / RW1)</name>
    <name type="common">Sphingomonas wittichii</name>
    <dbReference type="NCBI Taxonomy" id="392499"/>
    <lineage>
        <taxon>Bacteria</taxon>
        <taxon>Pseudomonadati</taxon>
        <taxon>Pseudomonadota</taxon>
        <taxon>Alphaproteobacteria</taxon>
        <taxon>Sphingomonadales</taxon>
        <taxon>Sphingomonadaceae</taxon>
        <taxon>Rhizorhabdus</taxon>
    </lineage>
</organism>
<dbReference type="OrthoDB" id="7365442at2"/>
<dbReference type="Pfam" id="PF00117">
    <property type="entry name" value="GATase"/>
    <property type="match status" value="1"/>
</dbReference>
<name>A0A9J9HD35_RHIWR</name>
<dbReference type="EMBL" id="CP000699">
    <property type="protein sequence ID" value="ABQ69451.1"/>
    <property type="molecule type" value="Genomic_DNA"/>
</dbReference>
<gene>
    <name evidence="2" type="ordered locus">Swit_3102</name>
</gene>
<keyword evidence="3" id="KW-1185">Reference proteome</keyword>
<evidence type="ECO:0000259" key="1">
    <source>
        <dbReference type="Pfam" id="PF00117"/>
    </source>
</evidence>
<dbReference type="KEGG" id="swi:Swit_3102"/>
<accession>A0A9J9HD35</accession>
<dbReference type="AlphaFoldDB" id="A0A9J9HD35"/>
<dbReference type="InterPro" id="IPR029062">
    <property type="entry name" value="Class_I_gatase-like"/>
</dbReference>
<evidence type="ECO:0000313" key="3">
    <source>
        <dbReference type="Proteomes" id="UP000001989"/>
    </source>
</evidence>
<evidence type="ECO:0000313" key="2">
    <source>
        <dbReference type="EMBL" id="ABQ69451.1"/>
    </source>
</evidence>